<dbReference type="SMART" id="SM00387">
    <property type="entry name" value="HATPase_c"/>
    <property type="match status" value="1"/>
</dbReference>
<dbReference type="GO" id="GO:0005886">
    <property type="term" value="C:plasma membrane"/>
    <property type="evidence" value="ECO:0007669"/>
    <property type="project" value="TreeGrafter"/>
</dbReference>
<dbReference type="RefSeq" id="WP_249349358.1">
    <property type="nucleotide sequence ID" value="NZ_PNCM01000428.1"/>
</dbReference>
<dbReference type="AlphaFoldDB" id="A0A5S3YKZ8"/>
<comment type="catalytic activity">
    <reaction evidence="1">
        <text>ATP + protein L-histidine = ADP + protein N-phospho-L-histidine.</text>
        <dbReference type="EC" id="2.7.13.3"/>
    </reaction>
</comment>
<dbReference type="Proteomes" id="UP000307362">
    <property type="component" value="Unassembled WGS sequence"/>
</dbReference>
<dbReference type="FunFam" id="3.30.565.10:FF:000010">
    <property type="entry name" value="Sensor histidine kinase RcsC"/>
    <property type="match status" value="1"/>
</dbReference>
<evidence type="ECO:0000256" key="1">
    <source>
        <dbReference type="ARBA" id="ARBA00000085"/>
    </source>
</evidence>
<gene>
    <name evidence="8" type="ORF">CWB73_22135</name>
</gene>
<dbReference type="PANTHER" id="PTHR43047">
    <property type="entry name" value="TWO-COMPONENT HISTIDINE PROTEIN KINASE"/>
    <property type="match status" value="1"/>
</dbReference>
<dbReference type="PANTHER" id="PTHR43047:SF68">
    <property type="entry name" value="HISTIDINE KINASE 5"/>
    <property type="match status" value="1"/>
</dbReference>
<dbReference type="InterPro" id="IPR005467">
    <property type="entry name" value="His_kinase_dom"/>
</dbReference>
<dbReference type="Pfam" id="PF02518">
    <property type="entry name" value="HATPase_c"/>
    <property type="match status" value="1"/>
</dbReference>
<evidence type="ECO:0000313" key="8">
    <source>
        <dbReference type="EMBL" id="TMP74522.1"/>
    </source>
</evidence>
<dbReference type="EC" id="2.7.13.3" evidence="2"/>
<dbReference type="CDD" id="cd16922">
    <property type="entry name" value="HATPase_EvgS-ArcB-TorS-like"/>
    <property type="match status" value="1"/>
</dbReference>
<evidence type="ECO:0000256" key="3">
    <source>
        <dbReference type="ARBA" id="ARBA00022553"/>
    </source>
</evidence>
<reference evidence="8 9" key="1">
    <citation type="submission" date="2017-12" db="EMBL/GenBank/DDBJ databases">
        <authorList>
            <person name="Paulsen S."/>
            <person name="Gram L.K."/>
        </authorList>
    </citation>
    <scope>NUCLEOTIDE SEQUENCE [LARGE SCALE GENOMIC DNA]</scope>
    <source>
        <strain evidence="8 9">S1189</strain>
    </source>
</reference>
<keyword evidence="5 8" id="KW-0418">Kinase</keyword>
<evidence type="ECO:0000313" key="9">
    <source>
        <dbReference type="Proteomes" id="UP000307362"/>
    </source>
</evidence>
<dbReference type="InterPro" id="IPR036890">
    <property type="entry name" value="HATPase_C_sf"/>
</dbReference>
<keyword evidence="6" id="KW-0902">Two-component regulatory system</keyword>
<dbReference type="Gene3D" id="3.30.565.10">
    <property type="entry name" value="Histidine kinase-like ATPase, C-terminal domain"/>
    <property type="match status" value="1"/>
</dbReference>
<dbReference type="EMBL" id="PNCM01000428">
    <property type="protein sequence ID" value="TMP74522.1"/>
    <property type="molecule type" value="Genomic_DNA"/>
</dbReference>
<sequence>IRALLGELIESVALQAQKKGLELILDVTQLEKPLVQGDPSRIRQIITNLISNAIKFTEQGEIIIRAWFSEVDNKLRFHCSVEDTGIGIPEDKADRLFAKFSQVDASTTRKYGGTGLGLAIVRQLCELMDGDITVSSRFGHG</sequence>
<evidence type="ECO:0000256" key="4">
    <source>
        <dbReference type="ARBA" id="ARBA00022679"/>
    </source>
</evidence>
<name>A0A5S3YKZ8_9GAMM</name>
<reference evidence="9" key="2">
    <citation type="submission" date="2019-06" db="EMBL/GenBank/DDBJ databases">
        <title>Co-occurence of chitin degradation, pigmentation and bioactivity in marine Pseudoalteromonas.</title>
        <authorList>
            <person name="Sonnenschein E.C."/>
            <person name="Bech P.K."/>
        </authorList>
    </citation>
    <scope>NUCLEOTIDE SEQUENCE [LARGE SCALE GENOMIC DNA]</scope>
    <source>
        <strain evidence="9">S1189</strain>
    </source>
</reference>
<keyword evidence="4" id="KW-0808">Transferase</keyword>
<protein>
    <recommendedName>
        <fullName evidence="2">histidine kinase</fullName>
        <ecNumber evidence="2">2.7.13.3</ecNumber>
    </recommendedName>
</protein>
<organism evidence="8 9">
    <name type="scientific">Pseudoalteromonas phenolica</name>
    <dbReference type="NCBI Taxonomy" id="161398"/>
    <lineage>
        <taxon>Bacteria</taxon>
        <taxon>Pseudomonadati</taxon>
        <taxon>Pseudomonadota</taxon>
        <taxon>Gammaproteobacteria</taxon>
        <taxon>Alteromonadales</taxon>
        <taxon>Pseudoalteromonadaceae</taxon>
        <taxon>Pseudoalteromonas</taxon>
    </lineage>
</organism>
<evidence type="ECO:0000256" key="2">
    <source>
        <dbReference type="ARBA" id="ARBA00012438"/>
    </source>
</evidence>
<feature type="non-terminal residue" evidence="8">
    <location>
        <position position="141"/>
    </location>
</feature>
<accession>A0A5S3YKZ8</accession>
<dbReference type="PROSITE" id="PS50109">
    <property type="entry name" value="HIS_KIN"/>
    <property type="match status" value="1"/>
</dbReference>
<dbReference type="InterPro" id="IPR004358">
    <property type="entry name" value="Sig_transdc_His_kin-like_C"/>
</dbReference>
<dbReference type="GO" id="GO:0000155">
    <property type="term" value="F:phosphorelay sensor kinase activity"/>
    <property type="evidence" value="ECO:0007669"/>
    <property type="project" value="TreeGrafter"/>
</dbReference>
<comment type="caution">
    <text evidence="8">The sequence shown here is derived from an EMBL/GenBank/DDBJ whole genome shotgun (WGS) entry which is preliminary data.</text>
</comment>
<proteinExistence type="predicted"/>
<dbReference type="PRINTS" id="PR00344">
    <property type="entry name" value="BCTRLSENSOR"/>
</dbReference>
<keyword evidence="3" id="KW-0597">Phosphoprotein</keyword>
<feature type="non-terminal residue" evidence="8">
    <location>
        <position position="1"/>
    </location>
</feature>
<feature type="domain" description="Histidine kinase" evidence="7">
    <location>
        <begin position="1"/>
        <end position="141"/>
    </location>
</feature>
<dbReference type="SUPFAM" id="SSF55874">
    <property type="entry name" value="ATPase domain of HSP90 chaperone/DNA topoisomerase II/histidine kinase"/>
    <property type="match status" value="1"/>
</dbReference>
<evidence type="ECO:0000256" key="6">
    <source>
        <dbReference type="ARBA" id="ARBA00023012"/>
    </source>
</evidence>
<dbReference type="InterPro" id="IPR003594">
    <property type="entry name" value="HATPase_dom"/>
</dbReference>
<dbReference type="GO" id="GO:0009927">
    <property type="term" value="F:histidine phosphotransfer kinase activity"/>
    <property type="evidence" value="ECO:0007669"/>
    <property type="project" value="TreeGrafter"/>
</dbReference>
<evidence type="ECO:0000259" key="7">
    <source>
        <dbReference type="PROSITE" id="PS50109"/>
    </source>
</evidence>
<evidence type="ECO:0000256" key="5">
    <source>
        <dbReference type="ARBA" id="ARBA00022777"/>
    </source>
</evidence>